<reference evidence="4" key="1">
    <citation type="journal article" date="2020" name="Stud. Mycol.">
        <title>101 Dothideomycetes genomes: a test case for predicting lifestyles and emergence of pathogens.</title>
        <authorList>
            <person name="Haridas S."/>
            <person name="Albert R."/>
            <person name="Binder M."/>
            <person name="Bloem J."/>
            <person name="Labutti K."/>
            <person name="Salamov A."/>
            <person name="Andreopoulos B."/>
            <person name="Baker S."/>
            <person name="Barry K."/>
            <person name="Bills G."/>
            <person name="Bluhm B."/>
            <person name="Cannon C."/>
            <person name="Castanera R."/>
            <person name="Culley D."/>
            <person name="Daum C."/>
            <person name="Ezra D."/>
            <person name="Gonzalez J."/>
            <person name="Henrissat B."/>
            <person name="Kuo A."/>
            <person name="Liang C."/>
            <person name="Lipzen A."/>
            <person name="Lutzoni F."/>
            <person name="Magnuson J."/>
            <person name="Mondo S."/>
            <person name="Nolan M."/>
            <person name="Ohm R."/>
            <person name="Pangilinan J."/>
            <person name="Park H.-J."/>
            <person name="Ramirez L."/>
            <person name="Alfaro M."/>
            <person name="Sun H."/>
            <person name="Tritt A."/>
            <person name="Yoshinaga Y."/>
            <person name="Zwiers L.-H."/>
            <person name="Turgeon B."/>
            <person name="Goodwin S."/>
            <person name="Spatafora J."/>
            <person name="Crous P."/>
            <person name="Grigoriev I."/>
        </authorList>
    </citation>
    <scope>NUCLEOTIDE SEQUENCE</scope>
    <source>
        <strain evidence="4">CBS 279.74</strain>
    </source>
</reference>
<dbReference type="Pfam" id="PF01476">
    <property type="entry name" value="LysM"/>
    <property type="match status" value="1"/>
</dbReference>
<evidence type="ECO:0000256" key="2">
    <source>
        <dbReference type="ARBA" id="ARBA00023026"/>
    </source>
</evidence>
<feature type="domain" description="LysM" evidence="3">
    <location>
        <begin position="209"/>
        <end position="254"/>
    </location>
</feature>
<evidence type="ECO:0000313" key="4">
    <source>
        <dbReference type="EMBL" id="KAF2711239.1"/>
    </source>
</evidence>
<dbReference type="PANTHER" id="PTHR34997">
    <property type="entry name" value="AM15"/>
    <property type="match status" value="1"/>
</dbReference>
<sequence length="432" mass="47134">MLFSAGAPNWQILWSAISCIKLYASPAALPTSIPASCRAVMAAEITCGPRFIRPSDIMNDVPFNTTFLGEYCNSTCATSFTSYIDNINTRCGNIIYNFGPNAKQSANDQVAPLKWARDIACLTGSTATDFCLPKILNLTVEFCTDCTLKYFARMLGSVQGIKRIDELAFTSLLSSCGVSPTKYPHSTALGRPNPPVMTSSPDITCWGGKQIKVKTGDSCDSIAAANSMAIDRFLYLNGIDYNCKSLSVGSDVCIRDGCKLHTIKPNESCKNITSTYGFSKTELVQWNPILETGCDNTTTIVDRSICVTPPGTTEYNFTPTATWSDFWTWPDGSWVPGPTQGTPLGNTSEVQWAIPTSSMSISSTVNPTLSNYYQYCPLTDKHYEDGFDWELLQGVCLNLLTRYCDPVLTGAPLPSTTFPSSCFPPYPDPTDE</sequence>
<accession>A0A6G1KEG2</accession>
<dbReference type="SUPFAM" id="SSF54106">
    <property type="entry name" value="LysM domain"/>
    <property type="match status" value="2"/>
</dbReference>
<dbReference type="PROSITE" id="PS51782">
    <property type="entry name" value="LYSM"/>
    <property type="match status" value="2"/>
</dbReference>
<keyword evidence="1" id="KW-0147">Chitin-binding</keyword>
<keyword evidence="2" id="KW-0843">Virulence</keyword>
<evidence type="ECO:0000259" key="3">
    <source>
        <dbReference type="PROSITE" id="PS51782"/>
    </source>
</evidence>
<dbReference type="InterPro" id="IPR052210">
    <property type="entry name" value="LysM1-like"/>
</dbReference>
<dbReference type="InterPro" id="IPR018392">
    <property type="entry name" value="LysM"/>
</dbReference>
<dbReference type="CDD" id="cd00118">
    <property type="entry name" value="LysM"/>
    <property type="match status" value="2"/>
</dbReference>
<dbReference type="OrthoDB" id="5985073at2759"/>
<dbReference type="SMART" id="SM00257">
    <property type="entry name" value="LysM"/>
    <property type="match status" value="2"/>
</dbReference>
<proteinExistence type="predicted"/>
<evidence type="ECO:0000313" key="5">
    <source>
        <dbReference type="Proteomes" id="UP000799428"/>
    </source>
</evidence>
<dbReference type="AlphaFoldDB" id="A0A6G1KEG2"/>
<name>A0A6G1KEG2_9PLEO</name>
<dbReference type="Proteomes" id="UP000799428">
    <property type="component" value="Unassembled WGS sequence"/>
</dbReference>
<feature type="domain" description="LysM" evidence="3">
    <location>
        <begin position="259"/>
        <end position="307"/>
    </location>
</feature>
<dbReference type="InterPro" id="IPR036779">
    <property type="entry name" value="LysM_dom_sf"/>
</dbReference>
<dbReference type="EMBL" id="MU005768">
    <property type="protein sequence ID" value="KAF2711239.1"/>
    <property type="molecule type" value="Genomic_DNA"/>
</dbReference>
<protein>
    <recommendedName>
        <fullName evidence="3">LysM domain-containing protein</fullName>
    </recommendedName>
</protein>
<keyword evidence="5" id="KW-1185">Reference proteome</keyword>
<organism evidence="4 5">
    <name type="scientific">Pleomassaria siparia CBS 279.74</name>
    <dbReference type="NCBI Taxonomy" id="1314801"/>
    <lineage>
        <taxon>Eukaryota</taxon>
        <taxon>Fungi</taxon>
        <taxon>Dikarya</taxon>
        <taxon>Ascomycota</taxon>
        <taxon>Pezizomycotina</taxon>
        <taxon>Dothideomycetes</taxon>
        <taxon>Pleosporomycetidae</taxon>
        <taxon>Pleosporales</taxon>
        <taxon>Pleomassariaceae</taxon>
        <taxon>Pleomassaria</taxon>
    </lineage>
</organism>
<dbReference type="GO" id="GO:0008061">
    <property type="term" value="F:chitin binding"/>
    <property type="evidence" value="ECO:0007669"/>
    <property type="project" value="UniProtKB-KW"/>
</dbReference>
<dbReference type="PANTHER" id="PTHR34997:SF1">
    <property type="entry name" value="PEPTIDOGLYCAN-BINDING LYSIN DOMAIN"/>
    <property type="match status" value="1"/>
</dbReference>
<gene>
    <name evidence="4" type="ORF">K504DRAFT_476028</name>
</gene>
<evidence type="ECO:0000256" key="1">
    <source>
        <dbReference type="ARBA" id="ARBA00022669"/>
    </source>
</evidence>
<dbReference type="Gene3D" id="3.10.350.10">
    <property type="entry name" value="LysM domain"/>
    <property type="match status" value="2"/>
</dbReference>